<comment type="caution">
    <text evidence="3">The sequence shown here is derived from an EMBL/GenBank/DDBJ whole genome shotgun (WGS) entry which is preliminary data.</text>
</comment>
<organism evidence="3 4">
    <name type="scientific">SAR86 cluster bacterium</name>
    <dbReference type="NCBI Taxonomy" id="2030880"/>
    <lineage>
        <taxon>Bacteria</taxon>
        <taxon>Pseudomonadati</taxon>
        <taxon>Pseudomonadota</taxon>
        <taxon>Gammaproteobacteria</taxon>
        <taxon>SAR86 cluster</taxon>
    </lineage>
</organism>
<evidence type="ECO:0000256" key="1">
    <source>
        <dbReference type="ARBA" id="ARBA00022723"/>
    </source>
</evidence>
<dbReference type="Pfam" id="PF01557">
    <property type="entry name" value="FAA_hydrolase"/>
    <property type="match status" value="1"/>
</dbReference>
<protein>
    <submittedName>
        <fullName evidence="3">FAA hydrolase family protein</fullName>
    </submittedName>
</protein>
<dbReference type="EMBL" id="QOPE01000007">
    <property type="protein sequence ID" value="RCL42071.1"/>
    <property type="molecule type" value="Genomic_DNA"/>
</dbReference>
<dbReference type="GO" id="GO:0046872">
    <property type="term" value="F:metal ion binding"/>
    <property type="evidence" value="ECO:0007669"/>
    <property type="project" value="UniProtKB-KW"/>
</dbReference>
<name>A0A368BXV4_9GAMM</name>
<evidence type="ECO:0000313" key="3">
    <source>
        <dbReference type="EMBL" id="RCL42071.1"/>
    </source>
</evidence>
<dbReference type="PANTHER" id="PTHR11820">
    <property type="entry name" value="ACYLPYRUVASE"/>
    <property type="match status" value="1"/>
</dbReference>
<dbReference type="GO" id="GO:0018773">
    <property type="term" value="F:acetylpyruvate hydrolase activity"/>
    <property type="evidence" value="ECO:0007669"/>
    <property type="project" value="TreeGrafter"/>
</dbReference>
<reference evidence="3 4" key="1">
    <citation type="journal article" date="2018" name="Microbiome">
        <title>Fine metagenomic profile of the Mediterranean stratified and mixed water columns revealed by assembly and recruitment.</title>
        <authorList>
            <person name="Haro-Moreno J.M."/>
            <person name="Lopez-Perez M."/>
            <person name="De La Torre J.R."/>
            <person name="Picazo A."/>
            <person name="Camacho A."/>
            <person name="Rodriguez-Valera F."/>
        </authorList>
    </citation>
    <scope>NUCLEOTIDE SEQUENCE [LARGE SCALE GENOMIC DNA]</scope>
    <source>
        <strain evidence="3">MED-G82</strain>
    </source>
</reference>
<sequence length="231" mass="25726">MGAENKLSFEFNPIVRGMKIAESNTLFPIHRVFCVGKNYAEHAKEMGSKVEKKEPFFFSKVPESVTQVDEILVPEDTANLHHEVELVVCLKKGGMNINVDAAHQCIFGYAVGVDLTKRDIQKNSKDKGHPWESAKSFDQSGPISYIKKYEEVVLKNNNISLSVNGEEKQNSSVDNMVWGIEELISILSKKIILKPGDILFTGTPAGVSKINKGDFIEANIQEVGQLELNFN</sequence>
<feature type="domain" description="Fumarylacetoacetase-like C-terminal" evidence="2">
    <location>
        <begin position="32"/>
        <end position="227"/>
    </location>
</feature>
<gene>
    <name evidence="3" type="ORF">DBW96_01460</name>
</gene>
<dbReference type="AlphaFoldDB" id="A0A368BXV4"/>
<keyword evidence="3" id="KW-0378">Hydrolase</keyword>
<dbReference type="InterPro" id="IPR011234">
    <property type="entry name" value="Fumarylacetoacetase-like_C"/>
</dbReference>
<keyword evidence="1" id="KW-0479">Metal-binding</keyword>
<dbReference type="Gene3D" id="3.90.850.10">
    <property type="entry name" value="Fumarylacetoacetase-like, C-terminal domain"/>
    <property type="match status" value="1"/>
</dbReference>
<dbReference type="InterPro" id="IPR036663">
    <property type="entry name" value="Fumarylacetoacetase_C_sf"/>
</dbReference>
<dbReference type="Proteomes" id="UP000253307">
    <property type="component" value="Unassembled WGS sequence"/>
</dbReference>
<dbReference type="PANTHER" id="PTHR11820:SF90">
    <property type="entry name" value="FLUTATHIONE S-TRANSFERASE"/>
    <property type="match status" value="1"/>
</dbReference>
<dbReference type="SUPFAM" id="SSF56529">
    <property type="entry name" value="FAH"/>
    <property type="match status" value="1"/>
</dbReference>
<proteinExistence type="predicted"/>
<evidence type="ECO:0000259" key="2">
    <source>
        <dbReference type="Pfam" id="PF01557"/>
    </source>
</evidence>
<evidence type="ECO:0000313" key="4">
    <source>
        <dbReference type="Proteomes" id="UP000253307"/>
    </source>
</evidence>
<accession>A0A368BXV4</accession>